<evidence type="ECO:0000313" key="10">
    <source>
        <dbReference type="Proteomes" id="UP000321110"/>
    </source>
</evidence>
<dbReference type="PANTHER" id="PTHR47816:SF5">
    <property type="entry name" value="RIBOSOMAL RNA LARGE SUBUNIT METHYLTRANSFERASE G"/>
    <property type="match status" value="1"/>
</dbReference>
<dbReference type="HAMAP" id="MF_01859">
    <property type="entry name" value="23SrRNA_methyltr_G"/>
    <property type="match status" value="1"/>
</dbReference>
<evidence type="ECO:0000256" key="6">
    <source>
        <dbReference type="HAMAP-Rule" id="MF_01859"/>
    </source>
</evidence>
<dbReference type="InterPro" id="IPR007848">
    <property type="entry name" value="Small_mtfrase_dom"/>
</dbReference>
<feature type="domain" description="RlmG N-terminal" evidence="8">
    <location>
        <begin position="1"/>
        <end position="181"/>
    </location>
</feature>
<dbReference type="InterPro" id="IPR017237">
    <property type="entry name" value="RLMG"/>
</dbReference>
<evidence type="ECO:0000256" key="2">
    <source>
        <dbReference type="ARBA" id="ARBA00022552"/>
    </source>
</evidence>
<dbReference type="EMBL" id="SSFO01000120">
    <property type="protein sequence ID" value="TXI33151.1"/>
    <property type="molecule type" value="Genomic_DNA"/>
</dbReference>
<dbReference type="Proteomes" id="UP000321110">
    <property type="component" value="Unassembled WGS sequence"/>
</dbReference>
<evidence type="ECO:0000256" key="1">
    <source>
        <dbReference type="ARBA" id="ARBA00022490"/>
    </source>
</evidence>
<dbReference type="PANTHER" id="PTHR47816">
    <property type="entry name" value="RIBOSOMAL RNA SMALL SUBUNIT METHYLTRANSFERASE C"/>
    <property type="match status" value="1"/>
</dbReference>
<dbReference type="InterPro" id="IPR046977">
    <property type="entry name" value="RsmC/RlmG"/>
</dbReference>
<dbReference type="AlphaFoldDB" id="A0A5C7W5F4"/>
<dbReference type="PROSITE" id="PS00092">
    <property type="entry name" value="N6_MTASE"/>
    <property type="match status" value="1"/>
</dbReference>
<evidence type="ECO:0000313" key="9">
    <source>
        <dbReference type="EMBL" id="TXI33151.1"/>
    </source>
</evidence>
<dbReference type="Pfam" id="PF26049">
    <property type="entry name" value="RLMG_N"/>
    <property type="match status" value="1"/>
</dbReference>
<evidence type="ECO:0000259" key="7">
    <source>
        <dbReference type="Pfam" id="PF05175"/>
    </source>
</evidence>
<dbReference type="Gene3D" id="3.40.50.150">
    <property type="entry name" value="Vaccinia Virus protein VP39"/>
    <property type="match status" value="2"/>
</dbReference>
<proteinExistence type="inferred from homology"/>
<dbReference type="GO" id="GO:0052916">
    <property type="term" value="F:23S rRNA (guanine(1835)-N(2))-methyltransferase activity"/>
    <property type="evidence" value="ECO:0007669"/>
    <property type="project" value="UniProtKB-EC"/>
</dbReference>
<dbReference type="InterPro" id="IPR002052">
    <property type="entry name" value="DNA_methylase_N6_adenine_CS"/>
</dbReference>
<comment type="caution">
    <text evidence="9">The sequence shown here is derived from an EMBL/GenBank/DDBJ whole genome shotgun (WGS) entry which is preliminary data.</text>
</comment>
<organism evidence="9 10">
    <name type="scientific">Aquipseudomonas alcaligenes</name>
    <name type="common">Pseudomonas alcaligenes</name>
    <dbReference type="NCBI Taxonomy" id="43263"/>
    <lineage>
        <taxon>Bacteria</taxon>
        <taxon>Pseudomonadati</taxon>
        <taxon>Pseudomonadota</taxon>
        <taxon>Gammaproteobacteria</taxon>
        <taxon>Pseudomonadales</taxon>
        <taxon>Pseudomonadaceae</taxon>
        <taxon>Aquipseudomonas</taxon>
    </lineage>
</organism>
<keyword evidence="4 6" id="KW-0808">Transferase</keyword>
<comment type="function">
    <text evidence="6">Specifically methylates the guanine in position 1835 (m2G1835) of 23S rRNA.</text>
</comment>
<comment type="similarity">
    <text evidence="6">Belongs to the methyltransferase superfamily. RlmG family.</text>
</comment>
<evidence type="ECO:0000256" key="4">
    <source>
        <dbReference type="ARBA" id="ARBA00022679"/>
    </source>
</evidence>
<dbReference type="Pfam" id="PF05175">
    <property type="entry name" value="MTS"/>
    <property type="match status" value="1"/>
</dbReference>
<dbReference type="CDD" id="cd02440">
    <property type="entry name" value="AdoMet_MTases"/>
    <property type="match status" value="1"/>
</dbReference>
<evidence type="ECO:0000256" key="5">
    <source>
        <dbReference type="ARBA" id="ARBA00022691"/>
    </source>
</evidence>
<reference evidence="9 10" key="1">
    <citation type="submission" date="2018-09" db="EMBL/GenBank/DDBJ databases">
        <title>Metagenome Assembled Genomes from an Advanced Water Purification Facility.</title>
        <authorList>
            <person name="Stamps B.W."/>
            <person name="Spear J.R."/>
        </authorList>
    </citation>
    <scope>NUCLEOTIDE SEQUENCE [LARGE SCALE GENOMIC DNA]</scope>
    <source>
        <strain evidence="9">Bin_52_1</strain>
    </source>
</reference>
<dbReference type="GO" id="GO:0003676">
    <property type="term" value="F:nucleic acid binding"/>
    <property type="evidence" value="ECO:0007669"/>
    <property type="project" value="InterPro"/>
</dbReference>
<keyword evidence="5 6" id="KW-0949">S-adenosyl-L-methionine</keyword>
<dbReference type="InterPro" id="IPR029063">
    <property type="entry name" value="SAM-dependent_MTases_sf"/>
</dbReference>
<dbReference type="SUPFAM" id="SSF53335">
    <property type="entry name" value="S-adenosyl-L-methionine-dependent methyltransferases"/>
    <property type="match status" value="2"/>
</dbReference>
<keyword evidence="1 6" id="KW-0963">Cytoplasm</keyword>
<gene>
    <name evidence="6" type="primary">rlmG</name>
    <name evidence="9" type="ORF">E6Q69_07240</name>
</gene>
<dbReference type="EC" id="2.1.1.174" evidence="6"/>
<keyword evidence="3 6" id="KW-0489">Methyltransferase</keyword>
<comment type="catalytic activity">
    <reaction evidence="6">
        <text>guanosine(1835) in 23S rRNA + S-adenosyl-L-methionine = N(2)-methylguanosine(1835) in 23S rRNA + S-adenosyl-L-homocysteine + H(+)</text>
        <dbReference type="Rhea" id="RHEA:42744"/>
        <dbReference type="Rhea" id="RHEA-COMP:10217"/>
        <dbReference type="Rhea" id="RHEA-COMP:10218"/>
        <dbReference type="ChEBI" id="CHEBI:15378"/>
        <dbReference type="ChEBI" id="CHEBI:57856"/>
        <dbReference type="ChEBI" id="CHEBI:59789"/>
        <dbReference type="ChEBI" id="CHEBI:74269"/>
        <dbReference type="ChEBI" id="CHEBI:74481"/>
        <dbReference type="EC" id="2.1.1.174"/>
    </reaction>
</comment>
<dbReference type="InterPro" id="IPR058679">
    <property type="entry name" value="RlmG_N"/>
</dbReference>
<evidence type="ECO:0000259" key="8">
    <source>
        <dbReference type="Pfam" id="PF26049"/>
    </source>
</evidence>
<comment type="subcellular location">
    <subcellularLocation>
        <location evidence="6">Cytoplasm</location>
    </subcellularLocation>
</comment>
<keyword evidence="2 6" id="KW-0698">rRNA processing</keyword>
<dbReference type="PIRSF" id="PIRSF037565">
    <property type="entry name" value="RRNA_m2G_Mtase_RsmD_prd"/>
    <property type="match status" value="1"/>
</dbReference>
<evidence type="ECO:0000256" key="3">
    <source>
        <dbReference type="ARBA" id="ARBA00022603"/>
    </source>
</evidence>
<feature type="domain" description="Methyltransferase small" evidence="7">
    <location>
        <begin position="201"/>
        <end position="371"/>
    </location>
</feature>
<sequence length="374" mass="40384">MPTLATPFAQLDLIRQPEMANEPLQAFDAADEYLLAHLHEQGLGPDSRVLLLNDGFGALACSLAAHCRVTSSGDSHLGYLALQKNLARNGLAADRVQFVPASATAEGPFDWVLVRVPKTLALLEEQLIRLHGQLAPGARVIAGAMIKHLPRAAGDLLEQYIGPVQASLAVKKARLLTATPEARPAPVSPYPTRYQLDKPAIELLNHANVFCREGLDIGTRAFLPHLPKSLVPQRVADLGCGNGVLAIAFALANPQAELTLVDESYMAVQSAEANWRAALGERPATFRAADGLADQPKDSLDLVLCNPPFHQQQAVGDFLAWRMFQQARAALVTGGELWIVGNRHLGYHAKLARLFRGVQQVAANPKFVVLKATK</sequence>
<name>A0A5C7W5F4_AQUAC</name>
<protein>
    <recommendedName>
        <fullName evidence="6">Ribosomal RNA large subunit methyltransferase G</fullName>
        <ecNumber evidence="6">2.1.1.174</ecNumber>
    </recommendedName>
    <alternativeName>
        <fullName evidence="6">23S rRNA m2G1835 methyltransferase</fullName>
    </alternativeName>
    <alternativeName>
        <fullName evidence="6">rRNA (guanine-N(2)-)-methyltransferase RlmG</fullName>
    </alternativeName>
</protein>
<accession>A0A5C7W5F4</accession>
<dbReference type="GO" id="GO:0005737">
    <property type="term" value="C:cytoplasm"/>
    <property type="evidence" value="ECO:0007669"/>
    <property type="project" value="UniProtKB-SubCell"/>
</dbReference>